<organism evidence="14 15">
    <name type="scientific">Bauldia litoralis</name>
    <dbReference type="NCBI Taxonomy" id="665467"/>
    <lineage>
        <taxon>Bacteria</taxon>
        <taxon>Pseudomonadati</taxon>
        <taxon>Pseudomonadota</taxon>
        <taxon>Alphaproteobacteria</taxon>
        <taxon>Hyphomicrobiales</taxon>
        <taxon>Kaistiaceae</taxon>
        <taxon>Bauldia</taxon>
    </lineage>
</organism>
<evidence type="ECO:0000256" key="13">
    <source>
        <dbReference type="SAM" id="MobiDB-lite"/>
    </source>
</evidence>
<dbReference type="Proteomes" id="UP000199071">
    <property type="component" value="Unassembled WGS sequence"/>
</dbReference>
<evidence type="ECO:0000256" key="5">
    <source>
        <dbReference type="ARBA" id="ARBA00022475"/>
    </source>
</evidence>
<dbReference type="GO" id="GO:0065002">
    <property type="term" value="P:intracellular protein transmembrane transport"/>
    <property type="evidence" value="ECO:0007669"/>
    <property type="project" value="TreeGrafter"/>
</dbReference>
<keyword evidence="10 12" id="KW-0472">Membrane</keyword>
<dbReference type="PANTHER" id="PTHR34182:SF1">
    <property type="entry name" value="PROTEIN-EXPORT MEMBRANE PROTEIN SECG"/>
    <property type="match status" value="1"/>
</dbReference>
<dbReference type="GO" id="GO:0005886">
    <property type="term" value="C:plasma membrane"/>
    <property type="evidence" value="ECO:0007669"/>
    <property type="project" value="UniProtKB-SubCell"/>
</dbReference>
<evidence type="ECO:0000256" key="12">
    <source>
        <dbReference type="RuleBase" id="RU365087"/>
    </source>
</evidence>
<proteinExistence type="inferred from homology"/>
<dbReference type="Pfam" id="PF03840">
    <property type="entry name" value="SecG"/>
    <property type="match status" value="1"/>
</dbReference>
<dbReference type="RefSeq" id="WP_090875131.1">
    <property type="nucleotide sequence ID" value="NZ_FMXQ01000002.1"/>
</dbReference>
<dbReference type="NCBIfam" id="TIGR00810">
    <property type="entry name" value="secG"/>
    <property type="match status" value="1"/>
</dbReference>
<evidence type="ECO:0000256" key="7">
    <source>
        <dbReference type="ARBA" id="ARBA00022927"/>
    </source>
</evidence>
<feature type="region of interest" description="Disordered" evidence="13">
    <location>
        <begin position="84"/>
        <end position="143"/>
    </location>
</feature>
<comment type="function">
    <text evidence="11 12">Involved in protein export. Participates in an early event of protein translocation.</text>
</comment>
<evidence type="ECO:0000313" key="15">
    <source>
        <dbReference type="Proteomes" id="UP000199071"/>
    </source>
</evidence>
<keyword evidence="7 12" id="KW-0653">Protein transport</keyword>
<comment type="similarity">
    <text evidence="2 12">Belongs to the SecG family.</text>
</comment>
<keyword evidence="5 12" id="KW-1003">Cell membrane</keyword>
<dbReference type="GO" id="GO:0043952">
    <property type="term" value="P:protein transport by the Sec complex"/>
    <property type="evidence" value="ECO:0007669"/>
    <property type="project" value="TreeGrafter"/>
</dbReference>
<keyword evidence="15" id="KW-1185">Reference proteome</keyword>
<evidence type="ECO:0000256" key="9">
    <source>
        <dbReference type="ARBA" id="ARBA00023010"/>
    </source>
</evidence>
<feature type="compositionally biased region" description="Polar residues" evidence="13">
    <location>
        <begin position="85"/>
        <end position="95"/>
    </location>
</feature>
<dbReference type="GO" id="GO:0009306">
    <property type="term" value="P:protein secretion"/>
    <property type="evidence" value="ECO:0007669"/>
    <property type="project" value="UniProtKB-UniRule"/>
</dbReference>
<sequence>METVIIVIHLMVIVALIAVVLLQRSEGGALGIGGGGGGNFMSTRGQTNVLTRTTAILAAAFFATSIALTILSRYQAGPASILDNVESTPAPISTEDTGGGSDGSGSGTSGPGILDELQAITPVPTGESDAPAADPASPQVPTD</sequence>
<evidence type="ECO:0000256" key="4">
    <source>
        <dbReference type="ARBA" id="ARBA00022448"/>
    </source>
</evidence>
<evidence type="ECO:0000256" key="8">
    <source>
        <dbReference type="ARBA" id="ARBA00022989"/>
    </source>
</evidence>
<dbReference type="InterPro" id="IPR004692">
    <property type="entry name" value="SecG"/>
</dbReference>
<dbReference type="STRING" id="665467.SAMN02982931_00991"/>
<feature type="compositionally biased region" description="Gly residues" evidence="13">
    <location>
        <begin position="97"/>
        <end position="110"/>
    </location>
</feature>
<protein>
    <recommendedName>
        <fullName evidence="3 12">Protein-export membrane protein SecG</fullName>
    </recommendedName>
</protein>
<feature type="transmembrane region" description="Helical" evidence="12">
    <location>
        <begin position="49"/>
        <end position="71"/>
    </location>
</feature>
<evidence type="ECO:0000256" key="3">
    <source>
        <dbReference type="ARBA" id="ARBA00017876"/>
    </source>
</evidence>
<evidence type="ECO:0000256" key="6">
    <source>
        <dbReference type="ARBA" id="ARBA00022692"/>
    </source>
</evidence>
<evidence type="ECO:0000256" key="1">
    <source>
        <dbReference type="ARBA" id="ARBA00004651"/>
    </source>
</evidence>
<evidence type="ECO:0000256" key="10">
    <source>
        <dbReference type="ARBA" id="ARBA00023136"/>
    </source>
</evidence>
<dbReference type="PRINTS" id="PR01651">
    <property type="entry name" value="SECGEXPORT"/>
</dbReference>
<reference evidence="14 15" key="1">
    <citation type="submission" date="2016-10" db="EMBL/GenBank/DDBJ databases">
        <authorList>
            <person name="de Groot N.N."/>
        </authorList>
    </citation>
    <scope>NUCLEOTIDE SEQUENCE [LARGE SCALE GENOMIC DNA]</scope>
    <source>
        <strain evidence="14 15">ATCC 35022</strain>
    </source>
</reference>
<feature type="transmembrane region" description="Helical" evidence="12">
    <location>
        <begin position="6"/>
        <end position="22"/>
    </location>
</feature>
<keyword evidence="8 12" id="KW-1133">Transmembrane helix</keyword>
<dbReference type="GO" id="GO:0015450">
    <property type="term" value="F:protein-transporting ATPase activity"/>
    <property type="evidence" value="ECO:0007669"/>
    <property type="project" value="UniProtKB-UniRule"/>
</dbReference>
<evidence type="ECO:0000313" key="14">
    <source>
        <dbReference type="EMBL" id="SDB13194.1"/>
    </source>
</evidence>
<name>A0A1G6AY01_9HYPH</name>
<keyword evidence="4 12" id="KW-0813">Transport</keyword>
<dbReference type="PANTHER" id="PTHR34182">
    <property type="entry name" value="PROTEIN-EXPORT MEMBRANE PROTEIN SECG"/>
    <property type="match status" value="1"/>
</dbReference>
<gene>
    <name evidence="14" type="ORF">SAMN02982931_00991</name>
</gene>
<dbReference type="AlphaFoldDB" id="A0A1G6AY01"/>
<evidence type="ECO:0000256" key="2">
    <source>
        <dbReference type="ARBA" id="ARBA00008445"/>
    </source>
</evidence>
<dbReference type="EMBL" id="FMXQ01000002">
    <property type="protein sequence ID" value="SDB13194.1"/>
    <property type="molecule type" value="Genomic_DNA"/>
</dbReference>
<accession>A0A1G6AY01</accession>
<feature type="compositionally biased region" description="Low complexity" evidence="13">
    <location>
        <begin position="128"/>
        <end position="137"/>
    </location>
</feature>
<keyword evidence="6 12" id="KW-0812">Transmembrane</keyword>
<keyword evidence="9 12" id="KW-0811">Translocation</keyword>
<evidence type="ECO:0000256" key="11">
    <source>
        <dbReference type="ARBA" id="ARBA00025182"/>
    </source>
</evidence>
<comment type="subcellular location">
    <subcellularLocation>
        <location evidence="1 12">Cell membrane</location>
        <topology evidence="1 12">Multi-pass membrane protein</topology>
    </subcellularLocation>
</comment>